<dbReference type="Pfam" id="PF12024">
    <property type="entry name" value="DUF3512"/>
    <property type="match status" value="1"/>
</dbReference>
<dbReference type="Proteomes" id="UP000218231">
    <property type="component" value="Unassembled WGS sequence"/>
</dbReference>
<organism evidence="9 10">
    <name type="scientific">Diploscapter pachys</name>
    <dbReference type="NCBI Taxonomy" id="2018661"/>
    <lineage>
        <taxon>Eukaryota</taxon>
        <taxon>Metazoa</taxon>
        <taxon>Ecdysozoa</taxon>
        <taxon>Nematoda</taxon>
        <taxon>Chromadorea</taxon>
        <taxon>Rhabditida</taxon>
        <taxon>Rhabditina</taxon>
        <taxon>Rhabditomorpha</taxon>
        <taxon>Rhabditoidea</taxon>
        <taxon>Rhabditidae</taxon>
        <taxon>Diploscapter</taxon>
    </lineage>
</organism>
<dbReference type="InterPro" id="IPR021900">
    <property type="entry name" value="DUF3512"/>
</dbReference>
<evidence type="ECO:0000256" key="6">
    <source>
        <dbReference type="PROSITE-ProRule" id="PRU00035"/>
    </source>
</evidence>
<feature type="compositionally biased region" description="Basic and acidic residues" evidence="7">
    <location>
        <begin position="1"/>
        <end position="15"/>
    </location>
</feature>
<gene>
    <name evidence="9" type="ORF">WR25_08025</name>
</gene>
<evidence type="ECO:0000256" key="3">
    <source>
        <dbReference type="ARBA" id="ARBA00023117"/>
    </source>
</evidence>
<dbReference type="AlphaFoldDB" id="A0A2A2JDW2"/>
<dbReference type="SUPFAM" id="SSF47370">
    <property type="entry name" value="Bromodomain"/>
    <property type="match status" value="1"/>
</dbReference>
<dbReference type="EMBL" id="LIAE01010498">
    <property type="protein sequence ID" value="PAV59814.1"/>
    <property type="molecule type" value="Genomic_DNA"/>
</dbReference>
<comment type="subcellular location">
    <subcellularLocation>
        <location evidence="1">Nucleus</location>
    </subcellularLocation>
</comment>
<dbReference type="PANTHER" id="PTHR22881:SF27">
    <property type="entry name" value="BROMODOMAIN CONTAINING 7_9"/>
    <property type="match status" value="1"/>
</dbReference>
<evidence type="ECO:0000313" key="9">
    <source>
        <dbReference type="EMBL" id="PAV59814.1"/>
    </source>
</evidence>
<feature type="compositionally biased region" description="Acidic residues" evidence="7">
    <location>
        <begin position="77"/>
        <end position="94"/>
    </location>
</feature>
<accession>A0A2A2JDW2</accession>
<dbReference type="Pfam" id="PF00439">
    <property type="entry name" value="Bromodomain"/>
    <property type="match status" value="1"/>
</dbReference>
<keyword evidence="2" id="KW-0805">Transcription regulation</keyword>
<reference evidence="9 10" key="1">
    <citation type="journal article" date="2017" name="Curr. Biol.">
        <title>Genome architecture and evolution of a unichromosomal asexual nematode.</title>
        <authorList>
            <person name="Fradin H."/>
            <person name="Zegar C."/>
            <person name="Gutwein M."/>
            <person name="Lucas J."/>
            <person name="Kovtun M."/>
            <person name="Corcoran D."/>
            <person name="Baugh L.R."/>
            <person name="Kiontke K."/>
            <person name="Gunsalus K."/>
            <person name="Fitch D.H."/>
            <person name="Piano F."/>
        </authorList>
    </citation>
    <scope>NUCLEOTIDE SEQUENCE [LARGE SCALE GENOMIC DNA]</scope>
    <source>
        <strain evidence="9">PF1309</strain>
    </source>
</reference>
<feature type="compositionally biased region" description="Acidic residues" evidence="7">
    <location>
        <begin position="131"/>
        <end position="150"/>
    </location>
</feature>
<proteinExistence type="predicted"/>
<dbReference type="PANTHER" id="PTHR22881">
    <property type="entry name" value="BROMODOMAIN CONTAINING PROTEIN"/>
    <property type="match status" value="1"/>
</dbReference>
<keyword evidence="4" id="KW-0804">Transcription</keyword>
<dbReference type="SMART" id="SM00297">
    <property type="entry name" value="BROMO"/>
    <property type="match status" value="1"/>
</dbReference>
<dbReference type="GO" id="GO:0005634">
    <property type="term" value="C:nucleus"/>
    <property type="evidence" value="ECO:0007669"/>
    <property type="project" value="UniProtKB-SubCell"/>
</dbReference>
<evidence type="ECO:0000256" key="5">
    <source>
        <dbReference type="ARBA" id="ARBA00023242"/>
    </source>
</evidence>
<evidence type="ECO:0000256" key="1">
    <source>
        <dbReference type="ARBA" id="ARBA00004123"/>
    </source>
</evidence>
<comment type="caution">
    <text evidence="9">The sequence shown here is derived from an EMBL/GenBank/DDBJ whole genome shotgun (WGS) entry which is preliminary data.</text>
</comment>
<evidence type="ECO:0000256" key="4">
    <source>
        <dbReference type="ARBA" id="ARBA00023163"/>
    </source>
</evidence>
<dbReference type="Gene3D" id="1.20.920.10">
    <property type="entry name" value="Bromodomain-like"/>
    <property type="match status" value="1"/>
</dbReference>
<evidence type="ECO:0000313" key="10">
    <source>
        <dbReference type="Proteomes" id="UP000218231"/>
    </source>
</evidence>
<dbReference type="PRINTS" id="PR00503">
    <property type="entry name" value="BROMODOMAIN"/>
</dbReference>
<evidence type="ECO:0000256" key="7">
    <source>
        <dbReference type="SAM" id="MobiDB-lite"/>
    </source>
</evidence>
<sequence length="617" mass="69498">MPQDSEKEKAVERRSLVGMPPTMKKSQSGATPARPQRAAASRSASAAARSHKKQPVSAKTEDDSDNDEERKDKEKEEGSEEEESNEEQEPQDEEGTPKRAKRKRKRAYLTDYTTRKKKALSAKKPKPEPQPVEEEEESGDEQDKNEEDKEEDPRNNVKQPSVMRYTPLQLMCDHLLRKIMAKDPEEYFAFPVLPSQAPDYYTIITQPMDFSKIRTKIEENGYDNLKEMRADFDLIVSNAMTYNESNTVYHHAAIRLGSIIKYYFSENYLRYVFHSLPFANRVPLEKCNLKPLAPIKTPLENERREAYVDDMTTEDCLNAAHSKVRDKLTARAPTQPNGKLAFLSNKDGKTVLNVIGDPSRQGLKLGDLVGKLDEGNPGLLTLSDNSGFRFANQAMPITYLTYGTFSSFAPQYDSTWATLTKHESDLLLRTYGDRVTVSDVVAMRNLVSDAGEHMVKVVDDLLDFLTDGEHNRTQKCLSKQDPPMVEIAKDSIGDLLDDIETLENLGIDVSFVPEVRQRLHVSREQDMQADLNCLGHAIADLSQLQNSRLSQQPPATLTKVSPPGQMEMKLAQQVQDRLVTQIRTIAPPGQLVSDSTIHSAMGEPGDIDADILNEFFM</sequence>
<dbReference type="InterPro" id="IPR001487">
    <property type="entry name" value="Bromodomain"/>
</dbReference>
<dbReference type="InterPro" id="IPR051831">
    <property type="entry name" value="Bromodomain_contain_prot"/>
</dbReference>
<keyword evidence="5" id="KW-0539">Nucleus</keyword>
<feature type="compositionally biased region" description="Basic residues" evidence="7">
    <location>
        <begin position="115"/>
        <end position="124"/>
    </location>
</feature>
<keyword evidence="3 6" id="KW-0103">Bromodomain</keyword>
<protein>
    <recommendedName>
        <fullName evidence="8">Bromo domain-containing protein</fullName>
    </recommendedName>
</protein>
<feature type="compositionally biased region" description="Basic residues" evidence="7">
    <location>
        <begin position="98"/>
        <end position="107"/>
    </location>
</feature>
<keyword evidence="10" id="KW-1185">Reference proteome</keyword>
<dbReference type="STRING" id="2018661.A0A2A2JDW2"/>
<dbReference type="PROSITE" id="PS50014">
    <property type="entry name" value="BROMODOMAIN_2"/>
    <property type="match status" value="1"/>
</dbReference>
<feature type="domain" description="Bromo" evidence="8">
    <location>
        <begin position="180"/>
        <end position="250"/>
    </location>
</feature>
<dbReference type="OrthoDB" id="21648at2759"/>
<name>A0A2A2JDW2_9BILA</name>
<evidence type="ECO:0000259" key="8">
    <source>
        <dbReference type="PROSITE" id="PS50014"/>
    </source>
</evidence>
<evidence type="ECO:0000256" key="2">
    <source>
        <dbReference type="ARBA" id="ARBA00023015"/>
    </source>
</evidence>
<dbReference type="GO" id="GO:0006357">
    <property type="term" value="P:regulation of transcription by RNA polymerase II"/>
    <property type="evidence" value="ECO:0007669"/>
    <property type="project" value="TreeGrafter"/>
</dbReference>
<dbReference type="InterPro" id="IPR036427">
    <property type="entry name" value="Bromodomain-like_sf"/>
</dbReference>
<feature type="region of interest" description="Disordered" evidence="7">
    <location>
        <begin position="1"/>
        <end position="162"/>
    </location>
</feature>
<feature type="compositionally biased region" description="Low complexity" evidence="7">
    <location>
        <begin position="30"/>
        <end position="48"/>
    </location>
</feature>